<dbReference type="SMART" id="SM00028">
    <property type="entry name" value="TPR"/>
    <property type="match status" value="13"/>
</dbReference>
<evidence type="ECO:0000259" key="6">
    <source>
        <dbReference type="Pfam" id="PF25062"/>
    </source>
</evidence>
<evidence type="ECO:0000256" key="3">
    <source>
        <dbReference type="ARBA" id="ARBA00022803"/>
    </source>
</evidence>
<dbReference type="Pfam" id="PF13181">
    <property type="entry name" value="TPR_8"/>
    <property type="match status" value="1"/>
</dbReference>
<accession>A0ABR4NDS9</accession>
<feature type="domain" description="Tetratricopeptide repeat protein 21A/21B fourth ARM" evidence="9">
    <location>
        <begin position="779"/>
        <end position="932"/>
    </location>
</feature>
<dbReference type="Pfam" id="PF25060">
    <property type="entry name" value="ARM_TT21_2nd"/>
    <property type="match status" value="1"/>
</dbReference>
<dbReference type="InterPro" id="IPR056836">
    <property type="entry name" value="ARM_TT21_4th"/>
</dbReference>
<comment type="similarity">
    <text evidence="1">Belongs to the TTC21 family.</text>
</comment>
<protein>
    <recommendedName>
        <fullName evidence="12">Tetratricopeptide repeat protein 21B</fullName>
    </recommendedName>
</protein>
<dbReference type="InterPro" id="IPR056833">
    <property type="entry name" value="ARM_TT21_N"/>
</dbReference>
<dbReference type="SUPFAM" id="SSF48452">
    <property type="entry name" value="TPR-like"/>
    <property type="match status" value="6"/>
</dbReference>
<proteinExistence type="inferred from homology"/>
<dbReference type="Pfam" id="PF25063">
    <property type="entry name" value="ARM_TT21_C"/>
    <property type="match status" value="1"/>
</dbReference>
<keyword evidence="3 4" id="KW-0802">TPR repeat</keyword>
<keyword evidence="11" id="KW-1185">Reference proteome</keyword>
<dbReference type="Pfam" id="PF25064">
    <property type="entry name" value="ARM_TT21_5th"/>
    <property type="match status" value="1"/>
</dbReference>
<dbReference type="EMBL" id="JADGIZ020000009">
    <property type="protein sequence ID" value="KAL2917694.1"/>
    <property type="molecule type" value="Genomic_DNA"/>
</dbReference>
<feature type="repeat" description="TPR" evidence="4">
    <location>
        <begin position="973"/>
        <end position="1006"/>
    </location>
</feature>
<feature type="domain" description="Tetratricopeptide repeat protein 21A/21B fifth ARM repeats" evidence="8">
    <location>
        <begin position="973"/>
        <end position="1089"/>
    </location>
</feature>
<evidence type="ECO:0008006" key="12">
    <source>
        <dbReference type="Google" id="ProtNLM"/>
    </source>
</evidence>
<evidence type="ECO:0000256" key="1">
    <source>
        <dbReference type="ARBA" id="ARBA00010935"/>
    </source>
</evidence>
<dbReference type="Pfam" id="PF25058">
    <property type="entry name" value="ARM_TT21"/>
    <property type="match status" value="1"/>
</dbReference>
<feature type="domain" description="Tetratricopeptide repeat protein 21A/21B N-terminal ARM repeat" evidence="6">
    <location>
        <begin position="11"/>
        <end position="235"/>
    </location>
</feature>
<evidence type="ECO:0000259" key="9">
    <source>
        <dbReference type="Pfam" id="PF25068"/>
    </source>
</evidence>
<dbReference type="Gene3D" id="1.25.40.10">
    <property type="entry name" value="Tetratricopeptide repeat domain"/>
    <property type="match status" value="6"/>
</dbReference>
<dbReference type="InterPro" id="IPR056834">
    <property type="entry name" value="ARM_TT21_C"/>
</dbReference>
<evidence type="ECO:0000259" key="8">
    <source>
        <dbReference type="Pfam" id="PF25064"/>
    </source>
</evidence>
<dbReference type="InterPro" id="IPR040364">
    <property type="entry name" value="TTC21A/TTC21B"/>
</dbReference>
<reference evidence="10 11" key="1">
    <citation type="submission" date="2023-09" db="EMBL/GenBank/DDBJ databases">
        <title>Pangenome analysis of Batrachochytrium dendrobatidis and related Chytrids.</title>
        <authorList>
            <person name="Yacoub M.N."/>
            <person name="Stajich J.E."/>
            <person name="James T.Y."/>
        </authorList>
    </citation>
    <scope>NUCLEOTIDE SEQUENCE [LARGE SCALE GENOMIC DNA]</scope>
    <source>
        <strain evidence="10 11">JEL0888</strain>
    </source>
</reference>
<evidence type="ECO:0000256" key="2">
    <source>
        <dbReference type="ARBA" id="ARBA00022737"/>
    </source>
</evidence>
<dbReference type="PANTHER" id="PTHR14699:SF0">
    <property type="entry name" value="TETRATRICOPEPTIDE REPEAT PROTEIN 21 HOMOLOG"/>
    <property type="match status" value="1"/>
</dbReference>
<feature type="domain" description="Tetratricopeptide repeat protein 21A/21B C-terminal ARM" evidence="7">
    <location>
        <begin position="1126"/>
        <end position="1332"/>
    </location>
</feature>
<evidence type="ECO:0000256" key="4">
    <source>
        <dbReference type="PROSITE-ProRule" id="PRU00339"/>
    </source>
</evidence>
<feature type="domain" description="Tetratricopeptide repeat protein 21A/21B second ARM" evidence="5">
    <location>
        <begin position="273"/>
        <end position="550"/>
    </location>
</feature>
<evidence type="ECO:0000313" key="10">
    <source>
        <dbReference type="EMBL" id="KAL2917694.1"/>
    </source>
</evidence>
<sequence length="1338" mass="150793">MTSLEEDQAVINYYLRRELFQHAQAYCDAKLKKKLSEPTLIFWRAFTLIKQERATEAIRELEQLQDKRDLVLAFPLAAMYAHENCKLVDREAVDELQAKLTIAASNPNVTERALVLAGLLQMHAGHTDSAREYFRSALKTNGTSASANVCLGWLDLTSGQDSTANKSNMWFDKALDKNPRDAMLGRLTFLKKQRRQLSAAVDVATQMIVFYQSFLPAYIERMYMYLEMALWDQVVEAAQQITAISPDNVDALTLICLNELCREGGAKMAAAYISNIFDAISRTEPRNHVLLYTTARPFVRLANKNPQWVQFLDQCQRLVERAISLKSSTSDYHVELGYILFLQGTRAGSRQGSRARECYKAAATLDAHNVSALEGIIRCQIFSNEFDEAQEQLDIFNELQKSMGHRAEIAYLNAILSWKKHRDSMRRLQFLKEAVELQLQVVNSRPLSPEYYVSVNPTFLIEIVKDYMEHCISDGASDNVVLQPVLRIAQDLLEVICRIVPASTESLYFLAKAKLLLGDKMAAEIALSSCLKLNEANSKAHLLMAEIHMSSELFKPAIASLEMALSYDFEIRHRPLFHLLKARALKLQGSFDEALSVLKTAMTLPAVKDLVKDMGKAAARSAQSAPESDKIPTLTQLASLYLEMVDVYTKQKAVHDSARAMQEALRVFSGTSEEPRIVIAEAEMCLAKGDVENALNMLGTIRPEQPYFLDAKSRMADIFLKYKNDRKSYARCYSEMVERHPTVESCLLLGDAYMNIQEPEQAITVYQSALTSNPEHSVLASKIGKALVKTHDYGRAIAYYETALETGSGIALSLQYDLAELLYKLKRYDEAERVASSALEHPAVEEPSVLAMDIKFNTLIAQIFKAAFKPDKAFNAYMSAREGQLKSLQSDNSSDQNAAKQAIADLCFELSEISHRNLKDTDRAVAFCNEAIQYCPTHKKAAISLAKLCLTKNDLASAQNQLATMLKGDIASDEATLMMADIMFRKGSYQQASFHFRQLLDKNPTHFEALAQYIELARRSANLAEVEPLFAAAEAASKRATMIPGFHFCRGLYLRHMNNINESLKEFVFCRRDAQWGERALHNLIDLFLNPDNNILGGEALDSAAEGNKSKQQDIQGDAELLGILTADKLIKELPQNPKSLRTRIYECHALMATKQKAEIERAISVMMEMLNAERDYIPAIYGTSVGFMLLKQPPRARNQLKRVAKFEWTSEFGDDLEKCWLLLADIYIQGGKYDLATELLKKVIANNKSSGKAFEYLGFIMEKESAYKDAADNYFQAWTLEHESSPAIGFKLAFNYLKAKRYVDAIDVCHKVLKQSPDYPKIEKDILEKARSHLRYP</sequence>
<dbReference type="InterPro" id="IPR011990">
    <property type="entry name" value="TPR-like_helical_dom_sf"/>
</dbReference>
<evidence type="ECO:0000259" key="5">
    <source>
        <dbReference type="Pfam" id="PF25060"/>
    </source>
</evidence>
<gene>
    <name evidence="10" type="ORF">HK105_202567</name>
</gene>
<dbReference type="InterPro" id="IPR056835">
    <property type="entry name" value="ARM_TT21_5th"/>
</dbReference>
<dbReference type="PANTHER" id="PTHR14699">
    <property type="entry name" value="STI2 PROTEIN-RELATED"/>
    <property type="match status" value="1"/>
</dbReference>
<dbReference type="Pfam" id="PF25068">
    <property type="entry name" value="ARM_TT21_4th"/>
    <property type="match status" value="1"/>
</dbReference>
<organism evidence="10 11">
    <name type="scientific">Polyrhizophydium stewartii</name>
    <dbReference type="NCBI Taxonomy" id="2732419"/>
    <lineage>
        <taxon>Eukaryota</taxon>
        <taxon>Fungi</taxon>
        <taxon>Fungi incertae sedis</taxon>
        <taxon>Chytridiomycota</taxon>
        <taxon>Chytridiomycota incertae sedis</taxon>
        <taxon>Chytridiomycetes</taxon>
        <taxon>Rhizophydiales</taxon>
        <taxon>Rhizophydiales incertae sedis</taxon>
        <taxon>Polyrhizophydium</taxon>
    </lineage>
</organism>
<evidence type="ECO:0000259" key="7">
    <source>
        <dbReference type="Pfam" id="PF25063"/>
    </source>
</evidence>
<comment type="caution">
    <text evidence="10">The sequence shown here is derived from an EMBL/GenBank/DDBJ whole genome shotgun (WGS) entry which is preliminary data.</text>
</comment>
<dbReference type="Pfam" id="PF25062">
    <property type="entry name" value="ARM_TT21_N"/>
    <property type="match status" value="1"/>
</dbReference>
<name>A0ABR4NDS9_9FUNG</name>
<feature type="repeat" description="TPR" evidence="4">
    <location>
        <begin position="743"/>
        <end position="776"/>
    </location>
</feature>
<evidence type="ECO:0000313" key="11">
    <source>
        <dbReference type="Proteomes" id="UP001527925"/>
    </source>
</evidence>
<keyword evidence="2" id="KW-0677">Repeat</keyword>
<dbReference type="Proteomes" id="UP001527925">
    <property type="component" value="Unassembled WGS sequence"/>
</dbReference>
<dbReference type="PROSITE" id="PS50005">
    <property type="entry name" value="TPR"/>
    <property type="match status" value="2"/>
</dbReference>
<dbReference type="InterPro" id="IPR056832">
    <property type="entry name" value="ARM_TT21_2nd"/>
</dbReference>
<dbReference type="InterPro" id="IPR019734">
    <property type="entry name" value="TPR_rpt"/>
</dbReference>